<dbReference type="InterPro" id="IPR032691">
    <property type="entry name" value="Mon2/Sec7/BIG1-like_HUS"/>
</dbReference>
<dbReference type="EMBL" id="JAGKQM010000011">
    <property type="protein sequence ID" value="KAH0900741.1"/>
    <property type="molecule type" value="Genomic_DNA"/>
</dbReference>
<dbReference type="SMART" id="SM00222">
    <property type="entry name" value="Sec7"/>
    <property type="match status" value="1"/>
</dbReference>
<reference evidence="9 10" key="1">
    <citation type="submission" date="2021-05" db="EMBL/GenBank/DDBJ databases">
        <title>Genome Assembly of Synthetic Allotetraploid Brassica napus Reveals Homoeologous Exchanges between Subgenomes.</title>
        <authorList>
            <person name="Davis J.T."/>
        </authorList>
    </citation>
    <scope>NUCLEOTIDE SEQUENCE [LARGE SCALE GENOMIC DNA]</scope>
    <source>
        <strain evidence="10">cv. Da-Ae</strain>
        <tissue evidence="9">Seedling</tissue>
    </source>
</reference>
<dbReference type="InterPro" id="IPR032629">
    <property type="entry name" value="DCB_dom"/>
</dbReference>
<protein>
    <recommendedName>
        <fullName evidence="8">SEC7 domain-containing protein</fullName>
    </recommendedName>
</protein>
<proteinExistence type="predicted"/>
<dbReference type="PANTHER" id="PTHR10663:SF356">
    <property type="entry name" value="BREFELDIN A-INHIBITED GUANINE NUCLEOTIDE-EXCHANGE PROTEIN 4"/>
    <property type="match status" value="1"/>
</dbReference>
<comment type="caution">
    <text evidence="9">The sequence shown here is derived from an EMBL/GenBank/DDBJ whole genome shotgun (WGS) entry which is preliminary data.</text>
</comment>
<evidence type="ECO:0000313" key="9">
    <source>
        <dbReference type="EMBL" id="KAH0900741.1"/>
    </source>
</evidence>
<evidence type="ECO:0000256" key="6">
    <source>
        <dbReference type="ARBA" id="ARBA00022927"/>
    </source>
</evidence>
<dbReference type="InterPro" id="IPR023394">
    <property type="entry name" value="Sec7_C_sf"/>
</dbReference>
<organism evidence="9 10">
    <name type="scientific">Brassica napus</name>
    <name type="common">Rape</name>
    <dbReference type="NCBI Taxonomy" id="3708"/>
    <lineage>
        <taxon>Eukaryota</taxon>
        <taxon>Viridiplantae</taxon>
        <taxon>Streptophyta</taxon>
        <taxon>Embryophyta</taxon>
        <taxon>Tracheophyta</taxon>
        <taxon>Spermatophyta</taxon>
        <taxon>Magnoliopsida</taxon>
        <taxon>eudicotyledons</taxon>
        <taxon>Gunneridae</taxon>
        <taxon>Pentapetalae</taxon>
        <taxon>rosids</taxon>
        <taxon>malvids</taxon>
        <taxon>Brassicales</taxon>
        <taxon>Brassicaceae</taxon>
        <taxon>Brassiceae</taxon>
        <taxon>Brassica</taxon>
    </lineage>
</organism>
<evidence type="ECO:0000256" key="5">
    <source>
        <dbReference type="ARBA" id="ARBA00022658"/>
    </source>
</evidence>
<evidence type="ECO:0000256" key="4">
    <source>
        <dbReference type="ARBA" id="ARBA00022490"/>
    </source>
</evidence>
<dbReference type="InterPro" id="IPR015403">
    <property type="entry name" value="Mon2/Sec7/BIG1-like_HDS"/>
</dbReference>
<keyword evidence="7" id="KW-0472">Membrane</keyword>
<name>A0ABQ8B8Y8_BRANA</name>
<dbReference type="Pfam" id="PF09324">
    <property type="entry name" value="Sec7-like_HDS"/>
    <property type="match status" value="1"/>
</dbReference>
<evidence type="ECO:0000256" key="1">
    <source>
        <dbReference type="ARBA" id="ARBA00004287"/>
    </source>
</evidence>
<dbReference type="Pfam" id="PF20252">
    <property type="entry name" value="BIG2_C"/>
    <property type="match status" value="1"/>
</dbReference>
<keyword evidence="4" id="KW-0963">Cytoplasm</keyword>
<accession>A0ABQ8B8Y8</accession>
<gene>
    <name evidence="9" type="ORF">HID58_040244</name>
</gene>
<dbReference type="InterPro" id="IPR035999">
    <property type="entry name" value="Sec7_dom_sf"/>
</dbReference>
<dbReference type="Gene3D" id="1.10.1000.11">
    <property type="entry name" value="Arf Nucleotide-binding Site Opener,domain 2"/>
    <property type="match status" value="1"/>
</dbReference>
<keyword evidence="10" id="KW-1185">Reference proteome</keyword>
<dbReference type="Pfam" id="PF12783">
    <property type="entry name" value="Sec7-like_HUS"/>
    <property type="match status" value="1"/>
</dbReference>
<sequence>MSTSQTLGGATRCGRVIGPSLDKIIKNAAWRKHTYLVSSCKSVLDKLESLPDDFHDPSSAVAGLSSPDADAVLQPFLFSLDTAYSKVVEPALDCAFKLFSLSVIRGEIQSSKQDSVLFKLVNAVSKVGAMAEEPIQLAVLRVLLAAVRSPCVLIRGDCLLHVVKTCYNIYLGGLSGTTQICAKSVLAQMMLVIFTRSEEDSLADVAVKTVYVNELLAFTDKSVNEGSSVYFCQGFVNEVMAAGQGSPLPPPDVIQILLQNPETETVMTPDSPSFRGYEKNGEADSLTGDMSKMRQDAFLLFKNLCKLSMRFSSQEKNDDQIMVRGKTLSLELLKVIIDNGGPQYLCLSLLKNSAVSIMSIFQLQCAIFMSLLSKLRSVLKAEIGIFFPMIVLRVLENVLQPSFLQKMTVLNLLEKMSQDPQLIVDIFVNYDCDVDSSNILERIVNGLLKTALGPPTGSSTTLSPAQDSTFRNESVKILVNVVKAMGSWMDQQLKVDETVWPKGSQIYASMDSNASQIGEEDCDTQPDTNPEAYDASMLEQRRAYKIELQKGISLFNRKPSKGIEFLISSKKIGNSPEEVASFLMKTAGLNGTVIGDYLGEREELPLKVMHAYVDSFNFQGKDFVEAIRFFLRGFRLPGEAQKIDRIMEKFAEHYWKCNPGSFTSADTAYVLAYSVIMLNTDAHNNMVKDKMSKADFVRNNRGIDDGKDLPEEYLGSLYDRVVKDEIKMNSDTLAPQSKQVNGLNKLLGLDSILNLVSWMQPDEKAHGANRVLIRDIQEQSAYHSVTDVSILRFILEVSWGPMLAAFSVTLDQSDDRLATSLCLQGFRYAVHVTAVMGMQTQRDAFVTSMAKFTNLHCAADMKQKNVDAVKAIITIAIEDGNHLQGSWEHILTCLSRIEHLQLLGEGSSPADTRYIPTTKAEVDEKKALGFPHLKKRGALQNPSVMAVVRGGSYDSTSLVKTVPKLVTPEQIKNFIANLNLLDQIGNFELNHVYANSQRLNSEAIVAFVKALFWSRIWNVLSDFFVSVGLSENLSVAIFVMDSLRQLSMKFLEREELANYHFQHEFLRPFVVVMQNSSSAEIRELIVRCVSQMVLSRVSNVQSGWKSVFTVFTTAAIDERKNIVLLAFETIEKIVRDHFHCITETEISVYADCIRCLITFTNSKFEGDIGFNTIEFLRFCAVKLAEGGLFLNEKLKNDNISALKEDSSDGQTVTDLDEQVSYWVPLLSEVLFNILMDHGHLFTRPFWAAIFSSIILPVFNNMRSKTDMLFEESSSGDSPSSASLDTEETTWDAGTSTLALQLLVDLLANFFSSVRSQLSSVVSIILGFIKSPVQGSTGSGISVLLRLADGLARSASEDEWTEVFLALKEAASLTFAGFMKVLRTMDDIEDVETSSGQSVDKDDLDDDNLHIMSYVVSRTKKHIDVLSQIVEVVSELYRRNQYSLPASHVDILADIFSCIASHAQQLNTDTVLRRKFKRACSVQNLTQPQLLNFENEANKSYMTFLQDMVTCNPDVSKELELESRLVTECSKVVKIYLNCTGQHQQQTKPIHWILPMEFDRTEEAKARTSLLVSSLEALCSLEAESLKRHVSSVFPLLVDLVKTEHCSPQVPYALSNVLKSCIGPILG</sequence>
<dbReference type="PANTHER" id="PTHR10663">
    <property type="entry name" value="GUANYL-NUCLEOTIDE EXCHANGE FACTOR"/>
    <property type="match status" value="1"/>
</dbReference>
<evidence type="ECO:0000256" key="7">
    <source>
        <dbReference type="ARBA" id="ARBA00023136"/>
    </source>
</evidence>
<dbReference type="SUPFAM" id="SSF48371">
    <property type="entry name" value="ARM repeat"/>
    <property type="match status" value="1"/>
</dbReference>
<keyword evidence="5" id="KW-0344">Guanine-nucleotide releasing factor</keyword>
<keyword evidence="3" id="KW-0813">Transport</keyword>
<evidence type="ECO:0000259" key="8">
    <source>
        <dbReference type="PROSITE" id="PS50190"/>
    </source>
</evidence>
<feature type="domain" description="SEC7" evidence="8">
    <location>
        <begin position="537"/>
        <end position="724"/>
    </location>
</feature>
<dbReference type="CDD" id="cd00171">
    <property type="entry name" value="Sec7"/>
    <property type="match status" value="1"/>
</dbReference>
<evidence type="ECO:0000313" key="10">
    <source>
        <dbReference type="Proteomes" id="UP000824890"/>
    </source>
</evidence>
<dbReference type="SUPFAM" id="SSF48425">
    <property type="entry name" value="Sec7 domain"/>
    <property type="match status" value="1"/>
</dbReference>
<dbReference type="InterPro" id="IPR046455">
    <property type="entry name" value="Sec7/BIG1-like_C"/>
</dbReference>
<dbReference type="Pfam" id="PF01369">
    <property type="entry name" value="Sec7"/>
    <property type="match status" value="1"/>
</dbReference>
<keyword evidence="6" id="KW-0653">Protein transport</keyword>
<comment type="subcellular location">
    <subcellularLocation>
        <location evidence="2">Cytoplasm</location>
        <location evidence="2">Cytosol</location>
    </subcellularLocation>
    <subcellularLocation>
        <location evidence="1">Membrane</location>
        <topology evidence="1">Peripheral membrane protein</topology>
        <orientation evidence="1">Cytoplasmic side</orientation>
    </subcellularLocation>
</comment>
<dbReference type="Proteomes" id="UP000824890">
    <property type="component" value="Unassembled WGS sequence"/>
</dbReference>
<dbReference type="InterPro" id="IPR016024">
    <property type="entry name" value="ARM-type_fold"/>
</dbReference>
<dbReference type="Gene3D" id="1.10.220.20">
    <property type="match status" value="1"/>
</dbReference>
<evidence type="ECO:0000256" key="2">
    <source>
        <dbReference type="ARBA" id="ARBA00004514"/>
    </source>
</evidence>
<evidence type="ECO:0000256" key="3">
    <source>
        <dbReference type="ARBA" id="ARBA00022448"/>
    </source>
</evidence>
<dbReference type="InterPro" id="IPR000904">
    <property type="entry name" value="Sec7_dom"/>
</dbReference>
<dbReference type="PROSITE" id="PS50190">
    <property type="entry name" value="SEC7"/>
    <property type="match status" value="1"/>
</dbReference>
<dbReference type="Pfam" id="PF16213">
    <property type="entry name" value="DCB"/>
    <property type="match status" value="1"/>
</dbReference>